<proteinExistence type="predicted"/>
<sequence>MPTADSNGRLLPRVGRLHDDSNEQFIMAKLADSLDHLREPREDFTFDVMSKHEHQLVRAKLFGDQAYIHRRNIIKTPQRPRR</sequence>
<dbReference type="Proteomes" id="UP000557566">
    <property type="component" value="Unassembled WGS sequence"/>
</dbReference>
<gene>
    <name evidence="1" type="ORF">G6O67_006614</name>
</gene>
<evidence type="ECO:0000313" key="1">
    <source>
        <dbReference type="EMBL" id="KAF4506538.1"/>
    </source>
</evidence>
<dbReference type="OrthoDB" id="5430299at2759"/>
<dbReference type="EMBL" id="JAAVMX010000007">
    <property type="protein sequence ID" value="KAF4506538.1"/>
    <property type="molecule type" value="Genomic_DNA"/>
</dbReference>
<name>A0A8H4LVW4_9HYPO</name>
<reference evidence="1 2" key="1">
    <citation type="journal article" date="2020" name="Genome Biol. Evol.">
        <title>A new high-quality draft genome assembly of the Chinese cordyceps Ophiocordyceps sinensis.</title>
        <authorList>
            <person name="Shu R."/>
            <person name="Zhang J."/>
            <person name="Meng Q."/>
            <person name="Zhang H."/>
            <person name="Zhou G."/>
            <person name="Li M."/>
            <person name="Wu P."/>
            <person name="Zhao Y."/>
            <person name="Chen C."/>
            <person name="Qin Q."/>
        </authorList>
    </citation>
    <scope>NUCLEOTIDE SEQUENCE [LARGE SCALE GENOMIC DNA]</scope>
    <source>
        <strain evidence="1 2">IOZ07</strain>
    </source>
</reference>
<organism evidence="1 2">
    <name type="scientific">Ophiocordyceps sinensis</name>
    <dbReference type="NCBI Taxonomy" id="72228"/>
    <lineage>
        <taxon>Eukaryota</taxon>
        <taxon>Fungi</taxon>
        <taxon>Dikarya</taxon>
        <taxon>Ascomycota</taxon>
        <taxon>Pezizomycotina</taxon>
        <taxon>Sordariomycetes</taxon>
        <taxon>Hypocreomycetidae</taxon>
        <taxon>Hypocreales</taxon>
        <taxon>Ophiocordycipitaceae</taxon>
        <taxon>Ophiocordyceps</taxon>
    </lineage>
</organism>
<keyword evidence="2" id="KW-1185">Reference proteome</keyword>
<evidence type="ECO:0000313" key="2">
    <source>
        <dbReference type="Proteomes" id="UP000557566"/>
    </source>
</evidence>
<accession>A0A8H4LVW4</accession>
<protein>
    <submittedName>
        <fullName evidence="1">Uncharacterized protein</fullName>
    </submittedName>
</protein>
<dbReference type="AlphaFoldDB" id="A0A8H4LVW4"/>
<comment type="caution">
    <text evidence="1">The sequence shown here is derived from an EMBL/GenBank/DDBJ whole genome shotgun (WGS) entry which is preliminary data.</text>
</comment>